<feature type="non-terminal residue" evidence="10">
    <location>
        <position position="1"/>
    </location>
</feature>
<evidence type="ECO:0000256" key="2">
    <source>
        <dbReference type="ARBA" id="ARBA00005024"/>
    </source>
</evidence>
<dbReference type="GO" id="GO:0003992">
    <property type="term" value="F:N2-acetyl-L-ornithine:2-oxoglutarate 5-aminotransferase activity"/>
    <property type="evidence" value="ECO:0007669"/>
    <property type="project" value="UniProtKB-EC"/>
</dbReference>
<keyword evidence="11" id="KW-1185">Reference proteome</keyword>
<evidence type="ECO:0000313" key="10">
    <source>
        <dbReference type="EMBL" id="OBA21763.1"/>
    </source>
</evidence>
<dbReference type="Gene3D" id="3.40.640.10">
    <property type="entry name" value="Type I PLP-dependent aspartate aminotransferase-like (Major domain)"/>
    <property type="match status" value="1"/>
</dbReference>
<evidence type="ECO:0000256" key="6">
    <source>
        <dbReference type="ARBA" id="ARBA00022576"/>
    </source>
</evidence>
<comment type="cofactor">
    <cofactor evidence="1">
        <name>pyridoxal 5'-phosphate</name>
        <dbReference type="ChEBI" id="CHEBI:597326"/>
    </cofactor>
</comment>
<evidence type="ECO:0000256" key="1">
    <source>
        <dbReference type="ARBA" id="ARBA00001933"/>
    </source>
</evidence>
<dbReference type="FunFam" id="3.40.640.10:FF:000004">
    <property type="entry name" value="Acetylornithine aminotransferase"/>
    <property type="match status" value="1"/>
</dbReference>
<dbReference type="PANTHER" id="PTHR11986:SF79">
    <property type="entry name" value="ACETYLORNITHINE AMINOTRANSFERASE, MITOCHONDRIAL"/>
    <property type="match status" value="1"/>
</dbReference>
<evidence type="ECO:0000256" key="3">
    <source>
        <dbReference type="ARBA" id="ARBA00008954"/>
    </source>
</evidence>
<dbReference type="PIRSF" id="PIRSF000521">
    <property type="entry name" value="Transaminase_4ab_Lys_Orn"/>
    <property type="match status" value="1"/>
</dbReference>
<dbReference type="InterPro" id="IPR005814">
    <property type="entry name" value="Aminotrans_3"/>
</dbReference>
<dbReference type="Gene3D" id="3.90.1150.10">
    <property type="entry name" value="Aspartate Aminotransferase, domain 1"/>
    <property type="match status" value="1"/>
</dbReference>
<evidence type="ECO:0000256" key="7">
    <source>
        <dbReference type="ARBA" id="ARBA00022679"/>
    </source>
</evidence>
<dbReference type="InterPro" id="IPR049704">
    <property type="entry name" value="Aminotrans_3_PPA_site"/>
</dbReference>
<keyword evidence="6 10" id="KW-0032">Aminotransferase</keyword>
<dbReference type="Pfam" id="PF00202">
    <property type="entry name" value="Aminotran_3"/>
    <property type="match status" value="1"/>
</dbReference>
<gene>
    <name evidence="10" type="ORF">HANVADRAFT_54402</name>
</gene>
<protein>
    <recommendedName>
        <fullName evidence="5">Acetylornithine aminotransferase, mitochondrial</fullName>
        <ecNumber evidence="4">2.6.1.11</ecNumber>
    </recommendedName>
</protein>
<keyword evidence="8 9" id="KW-0663">Pyridoxal phosphate</keyword>
<dbReference type="PROSITE" id="PS00600">
    <property type="entry name" value="AA_TRANSFER_CLASS_3"/>
    <property type="match status" value="1"/>
</dbReference>
<dbReference type="GO" id="GO:0042802">
    <property type="term" value="F:identical protein binding"/>
    <property type="evidence" value="ECO:0007669"/>
    <property type="project" value="TreeGrafter"/>
</dbReference>
<evidence type="ECO:0000256" key="8">
    <source>
        <dbReference type="ARBA" id="ARBA00022898"/>
    </source>
</evidence>
<dbReference type="SUPFAM" id="SSF53383">
    <property type="entry name" value="PLP-dependent transferases"/>
    <property type="match status" value="1"/>
</dbReference>
<keyword evidence="7 10" id="KW-0808">Transferase</keyword>
<dbReference type="EMBL" id="LXPE01000583">
    <property type="protein sequence ID" value="OBA21763.1"/>
    <property type="molecule type" value="Genomic_DNA"/>
</dbReference>
<evidence type="ECO:0000313" key="11">
    <source>
        <dbReference type="Proteomes" id="UP000092321"/>
    </source>
</evidence>
<dbReference type="InterPro" id="IPR015424">
    <property type="entry name" value="PyrdxlP-dep_Trfase"/>
</dbReference>
<evidence type="ECO:0000256" key="5">
    <source>
        <dbReference type="ARBA" id="ARBA00021753"/>
    </source>
</evidence>
<dbReference type="InterPro" id="IPR050103">
    <property type="entry name" value="Class-III_PLP-dep_AT"/>
</dbReference>
<dbReference type="CDD" id="cd00610">
    <property type="entry name" value="OAT_like"/>
    <property type="match status" value="1"/>
</dbReference>
<dbReference type="InterPro" id="IPR015421">
    <property type="entry name" value="PyrdxlP-dep_Trfase_major"/>
</dbReference>
<evidence type="ECO:0000256" key="4">
    <source>
        <dbReference type="ARBA" id="ARBA00012919"/>
    </source>
</evidence>
<evidence type="ECO:0000256" key="9">
    <source>
        <dbReference type="RuleBase" id="RU003560"/>
    </source>
</evidence>
<comment type="pathway">
    <text evidence="2">Amino-acid biosynthesis; L-arginine biosynthesis; N(2)-acetyl-L-ornithine from L-glutamate: step 4/4.</text>
</comment>
<accession>A0A1B7SZ54</accession>
<dbReference type="GO" id="GO:0005759">
    <property type="term" value="C:mitochondrial matrix"/>
    <property type="evidence" value="ECO:0007669"/>
    <property type="project" value="TreeGrafter"/>
</dbReference>
<dbReference type="GO" id="GO:0030170">
    <property type="term" value="F:pyridoxal phosphate binding"/>
    <property type="evidence" value="ECO:0007669"/>
    <property type="project" value="InterPro"/>
</dbReference>
<dbReference type="AlphaFoldDB" id="A0A1B7SZ54"/>
<sequence>HNNPKIAKIISKQVSGTEGLIHSSNLYYNKEALELADLLVAKTKESGGMHDAERVFFCNSGTEANEAAIKFAIKYKQSKINDSNKKLKFLAFENSFHGRTLGALSVTSNLKYRAPFQSALMDVDFIALSDIETSLAEKLNSENESIAGCIIEPIQGEGGIFPIPSQVLTSLKAILSKYDIPLIYDEIQCGIGRSGKLWAHSHLDSNAHPDIVTCAKALGNGFPIGAVIISEKINDAIKVGDHGTTFGGNALGCAVGRYVVNTISDEEKFLKKVVKKGKYLKKQLEKRFVSKHPDICNEVRGMGLMLGLDFKESPSALVKECQENGLLVITAGKSTVRFVPALTIKKDEIDQGLEIFEKCFNKVYSK</sequence>
<proteinExistence type="inferred from homology"/>
<name>A0A1B7SZ54_9ASCO</name>
<dbReference type="Proteomes" id="UP000092321">
    <property type="component" value="Unassembled WGS sequence"/>
</dbReference>
<dbReference type="InterPro" id="IPR015422">
    <property type="entry name" value="PyrdxlP-dep_Trfase_small"/>
</dbReference>
<dbReference type="OrthoDB" id="5419315at2759"/>
<comment type="caution">
    <text evidence="10">The sequence shown here is derived from an EMBL/GenBank/DDBJ whole genome shotgun (WGS) entry which is preliminary data.</text>
</comment>
<comment type="similarity">
    <text evidence="3 9">Belongs to the class-III pyridoxal-phosphate-dependent aminotransferase family.</text>
</comment>
<dbReference type="PANTHER" id="PTHR11986">
    <property type="entry name" value="AMINOTRANSFERASE CLASS III"/>
    <property type="match status" value="1"/>
</dbReference>
<organism evidence="10 11">
    <name type="scientific">Hanseniaspora valbyensis NRRL Y-1626</name>
    <dbReference type="NCBI Taxonomy" id="766949"/>
    <lineage>
        <taxon>Eukaryota</taxon>
        <taxon>Fungi</taxon>
        <taxon>Dikarya</taxon>
        <taxon>Ascomycota</taxon>
        <taxon>Saccharomycotina</taxon>
        <taxon>Saccharomycetes</taxon>
        <taxon>Saccharomycodales</taxon>
        <taxon>Saccharomycodaceae</taxon>
        <taxon>Hanseniaspora</taxon>
    </lineage>
</organism>
<reference evidence="11" key="1">
    <citation type="journal article" date="2016" name="Proc. Natl. Acad. Sci. U.S.A.">
        <title>Comparative genomics of biotechnologically important yeasts.</title>
        <authorList>
            <person name="Riley R."/>
            <person name="Haridas S."/>
            <person name="Wolfe K.H."/>
            <person name="Lopes M.R."/>
            <person name="Hittinger C.T."/>
            <person name="Goeker M."/>
            <person name="Salamov A.A."/>
            <person name="Wisecaver J.H."/>
            <person name="Long T.M."/>
            <person name="Calvey C.H."/>
            <person name="Aerts A.L."/>
            <person name="Barry K.W."/>
            <person name="Choi C."/>
            <person name="Clum A."/>
            <person name="Coughlan A.Y."/>
            <person name="Deshpande S."/>
            <person name="Douglass A.P."/>
            <person name="Hanson S.J."/>
            <person name="Klenk H.-P."/>
            <person name="LaButti K.M."/>
            <person name="Lapidus A."/>
            <person name="Lindquist E.A."/>
            <person name="Lipzen A.M."/>
            <person name="Meier-Kolthoff J.P."/>
            <person name="Ohm R.A."/>
            <person name="Otillar R.P."/>
            <person name="Pangilinan J.L."/>
            <person name="Peng Y."/>
            <person name="Rokas A."/>
            <person name="Rosa C.A."/>
            <person name="Scheuner C."/>
            <person name="Sibirny A.A."/>
            <person name="Slot J.C."/>
            <person name="Stielow J.B."/>
            <person name="Sun H."/>
            <person name="Kurtzman C.P."/>
            <person name="Blackwell M."/>
            <person name="Grigoriev I.V."/>
            <person name="Jeffries T.W."/>
        </authorList>
    </citation>
    <scope>NUCLEOTIDE SEQUENCE [LARGE SCALE GENOMIC DNA]</scope>
    <source>
        <strain evidence="11">NRRL Y-1626</strain>
    </source>
</reference>
<dbReference type="EC" id="2.6.1.11" evidence="4"/>